<evidence type="ECO:0000256" key="7">
    <source>
        <dbReference type="PIRSR" id="PIRSR602081-2"/>
    </source>
</evidence>
<evidence type="ECO:0000256" key="3">
    <source>
        <dbReference type="ARBA" id="ARBA00022630"/>
    </source>
</evidence>
<dbReference type="AlphaFoldDB" id="A0A4D7JD47"/>
<comment type="cofactor">
    <cofactor evidence="8">
        <name>(6R)-5,10-methylene-5,6,7,8-tetrahydrofolate</name>
        <dbReference type="ChEBI" id="CHEBI:15636"/>
    </cofactor>
    <text evidence="8">Binds 1 5,10-methenyltetrahydrofolate (MTHF) per subunit.</text>
</comment>
<evidence type="ECO:0000256" key="6">
    <source>
        <dbReference type="PIRSR" id="PIRSR602081-1"/>
    </source>
</evidence>
<dbReference type="NCBIfam" id="TIGR02765">
    <property type="entry name" value="crypto_DASH"/>
    <property type="match status" value="1"/>
</dbReference>
<feature type="binding site" evidence="6">
    <location>
        <begin position="385"/>
        <end position="387"/>
    </location>
    <ligand>
        <name>FAD</name>
        <dbReference type="ChEBI" id="CHEBI:57692"/>
    </ligand>
</feature>
<evidence type="ECO:0000256" key="2">
    <source>
        <dbReference type="ARBA" id="ARBA00017881"/>
    </source>
</evidence>
<comment type="cofactor">
    <cofactor evidence="6 8">
        <name>FAD</name>
        <dbReference type="ChEBI" id="CHEBI:57692"/>
    </cofactor>
    <text evidence="6 8">Binds 1 FAD per subunit.</text>
</comment>
<dbReference type="SUPFAM" id="SSF52425">
    <property type="entry name" value="Cryptochrome/photolyase, N-terminal domain"/>
    <property type="match status" value="1"/>
</dbReference>
<dbReference type="PANTHER" id="PTHR11455:SF22">
    <property type="entry name" value="CRYPTOCHROME DASH"/>
    <property type="match status" value="1"/>
</dbReference>
<evidence type="ECO:0000313" key="10">
    <source>
        <dbReference type="EMBL" id="QCK13581.1"/>
    </source>
</evidence>
<evidence type="ECO:0000256" key="5">
    <source>
        <dbReference type="ARBA" id="ARBA00022991"/>
    </source>
</evidence>
<dbReference type="Gene3D" id="3.40.50.620">
    <property type="entry name" value="HUPs"/>
    <property type="match status" value="1"/>
</dbReference>
<keyword evidence="5 8" id="KW-0157">Chromophore</keyword>
<accession>A0A4D7JD47</accession>
<dbReference type="InterPro" id="IPR036134">
    <property type="entry name" value="Crypto/Photolyase_FAD-like_sf"/>
</dbReference>
<sequence>MKMSRKAIYWFQSDLRIHDQPVLSNLNRSFDELLCLYIIPDKWFNNPFGLDFNRFGKYRMKFLNETLVDLDQSLKKLGQKLAVLKGNPAEIISNIFHEHSIDQVFTQAQYASEERDDNIRLEELIGNKNLKTHQSLVMTNPQSLPFELDSLPFGFTSFRKKIEKVYSVADSYDDVKELPPVISSFEFEKWPEELILKNVDPDIPEKTAFPFKGGESSALERMKNYIWNNQQILSYKSTRNGLVGTEYSSKFSPWLANGSLSARRVYQEVKKFENEVKSNNSTYWLIFELLWRDFFHYQALKYGDDFFKEGGIKQRKKEWQYDKDLFDRWRSGRTGVDFIDANMVELKETGFMSNRGRQNVASWLAHDYKIDWRWGAYWFEHCLIDYDPCSNYGNWMYVSGVGNDSVTDRRFNPELQAEKYDEGVSL</sequence>
<dbReference type="EMBL" id="CP028923">
    <property type="protein sequence ID" value="QCK13581.1"/>
    <property type="molecule type" value="Genomic_DNA"/>
</dbReference>
<dbReference type="InterPro" id="IPR005101">
    <property type="entry name" value="Cryptochr/Photolyase_FAD-bd"/>
</dbReference>
<feature type="domain" description="Photolyase/cryptochrome alpha/beta" evidence="9">
    <location>
        <begin position="5"/>
        <end position="138"/>
    </location>
</feature>
<dbReference type="GO" id="GO:0000719">
    <property type="term" value="P:photoreactive repair"/>
    <property type="evidence" value="ECO:0007669"/>
    <property type="project" value="TreeGrafter"/>
</dbReference>
<evidence type="ECO:0000256" key="8">
    <source>
        <dbReference type="RuleBase" id="RU367151"/>
    </source>
</evidence>
<feature type="site" description="Electron transfer via tryptophanyl radical" evidence="7">
    <location>
        <position position="319"/>
    </location>
</feature>
<dbReference type="PROSITE" id="PS51645">
    <property type="entry name" value="PHR_CRY_ALPHA_BETA"/>
    <property type="match status" value="1"/>
</dbReference>
<evidence type="ECO:0000313" key="11">
    <source>
        <dbReference type="Proteomes" id="UP000298616"/>
    </source>
</evidence>
<protein>
    <recommendedName>
        <fullName evidence="2 8">Cryptochrome DASH</fullName>
    </recommendedName>
</protein>
<dbReference type="Proteomes" id="UP000298616">
    <property type="component" value="Chromosome"/>
</dbReference>
<dbReference type="InterPro" id="IPR006050">
    <property type="entry name" value="DNA_photolyase_N"/>
</dbReference>
<dbReference type="SUPFAM" id="SSF48173">
    <property type="entry name" value="Cryptochrome/photolyase FAD-binding domain"/>
    <property type="match status" value="1"/>
</dbReference>
<dbReference type="Gene3D" id="1.10.579.10">
    <property type="entry name" value="DNA Cyclobutane Dipyrimidine Photolyase, subunit A, domain 3"/>
    <property type="match status" value="1"/>
</dbReference>
<feature type="site" description="Electron transfer via tryptophanyl radical" evidence="7">
    <location>
        <position position="372"/>
    </location>
</feature>
<dbReference type="Pfam" id="PF03441">
    <property type="entry name" value="FAD_binding_7"/>
    <property type="match status" value="1"/>
</dbReference>
<dbReference type="GO" id="GO:0003677">
    <property type="term" value="F:DNA binding"/>
    <property type="evidence" value="ECO:0007669"/>
    <property type="project" value="TreeGrafter"/>
</dbReference>
<dbReference type="InterPro" id="IPR002081">
    <property type="entry name" value="Cryptochrome/DNA_photolyase_1"/>
</dbReference>
<dbReference type="GO" id="GO:0071949">
    <property type="term" value="F:FAD binding"/>
    <property type="evidence" value="ECO:0007669"/>
    <property type="project" value="TreeGrafter"/>
</dbReference>
<dbReference type="Gene3D" id="1.25.40.80">
    <property type="match status" value="1"/>
</dbReference>
<dbReference type="Pfam" id="PF00875">
    <property type="entry name" value="DNA_photolyase"/>
    <property type="match status" value="1"/>
</dbReference>
<dbReference type="PANTHER" id="PTHR11455">
    <property type="entry name" value="CRYPTOCHROME"/>
    <property type="match status" value="1"/>
</dbReference>
<feature type="binding site" evidence="6">
    <location>
        <begin position="248"/>
        <end position="252"/>
    </location>
    <ligand>
        <name>FAD</name>
        <dbReference type="ChEBI" id="CHEBI:57692"/>
    </ligand>
</feature>
<keyword evidence="11" id="KW-1185">Reference proteome</keyword>
<organism evidence="10 11">
    <name type="scientific">Mangrovivirga cuniculi</name>
    <dbReference type="NCBI Taxonomy" id="2715131"/>
    <lineage>
        <taxon>Bacteria</taxon>
        <taxon>Pseudomonadati</taxon>
        <taxon>Bacteroidota</taxon>
        <taxon>Cytophagia</taxon>
        <taxon>Cytophagales</taxon>
        <taxon>Mangrovivirgaceae</taxon>
        <taxon>Mangrovivirga</taxon>
    </lineage>
</organism>
<evidence type="ECO:0000256" key="4">
    <source>
        <dbReference type="ARBA" id="ARBA00022827"/>
    </source>
</evidence>
<proteinExistence type="inferred from homology"/>
<reference evidence="10 11" key="1">
    <citation type="submission" date="2018-04" db="EMBL/GenBank/DDBJ databases">
        <title>Complete genome uncultured novel isolate.</title>
        <authorList>
            <person name="Merlino G."/>
        </authorList>
    </citation>
    <scope>NUCLEOTIDE SEQUENCE [LARGE SCALE GENOMIC DNA]</scope>
    <source>
        <strain evidence="11">R1DC9</strain>
    </source>
</reference>
<feature type="binding site" evidence="6">
    <location>
        <position position="235"/>
    </location>
    <ligand>
        <name>FAD</name>
        <dbReference type="ChEBI" id="CHEBI:57692"/>
    </ligand>
</feature>
<dbReference type="GO" id="GO:0003904">
    <property type="term" value="F:deoxyribodipyrimidine photo-lyase activity"/>
    <property type="evidence" value="ECO:0007669"/>
    <property type="project" value="TreeGrafter"/>
</dbReference>
<evidence type="ECO:0000259" key="9">
    <source>
        <dbReference type="PROSITE" id="PS51645"/>
    </source>
</evidence>
<name>A0A4D7JD47_9BACT</name>
<keyword evidence="4 6" id="KW-0274">FAD</keyword>
<gene>
    <name evidence="10" type="ORF">DCC35_01835</name>
</gene>
<comment type="similarity">
    <text evidence="1 8">Belongs to the DNA photolyase class-1 family.</text>
</comment>
<keyword evidence="3 6" id="KW-0285">Flavoprotein</keyword>
<dbReference type="InterPro" id="IPR014133">
    <property type="entry name" value="Cry_DASH"/>
</dbReference>
<dbReference type="InterPro" id="IPR036155">
    <property type="entry name" value="Crypto/Photolyase_N_sf"/>
</dbReference>
<dbReference type="OrthoDB" id="9772484at2"/>
<evidence type="ECO:0000256" key="1">
    <source>
        <dbReference type="ARBA" id="ARBA00005862"/>
    </source>
</evidence>
<feature type="site" description="Electron transfer via tryptophanyl radical" evidence="7">
    <location>
        <position position="395"/>
    </location>
</feature>
<dbReference type="KEGG" id="fpf:DCC35_01835"/>
<comment type="function">
    <text evidence="8">May have a photoreceptor function.</text>
</comment>
<dbReference type="PRINTS" id="PR00147">
    <property type="entry name" value="DNAPHOTLYASE"/>
</dbReference>
<dbReference type="InterPro" id="IPR014729">
    <property type="entry name" value="Rossmann-like_a/b/a_fold"/>
</dbReference>